<proteinExistence type="inferred from homology"/>
<sequence length="248" mass="26030">MGGRWALVAGGSGGIGRAVCRALAEDGRDVVLTYRHGAEAAALAAAEVEAAGREAITVQVDLCDAEATADVVRNAAPFDAVVYAAGPHIPMRYISAVTPAQYREQILGDTVAAYNLLHPSIEVLRGTQGSMVALVTPAVERYSKKDMLSSAPKASVAATIRGIAAEEGRYGVRANCVGVGLLEGEGMWRELVARGDYTDELLATARANLALRRFGRVEDVAEVVRFLVSGRAGWITGQTVNVDGGYAL</sequence>
<dbReference type="SUPFAM" id="SSF51735">
    <property type="entry name" value="NAD(P)-binding Rossmann-fold domains"/>
    <property type="match status" value="1"/>
</dbReference>
<evidence type="ECO:0000256" key="1">
    <source>
        <dbReference type="ARBA" id="ARBA00006484"/>
    </source>
</evidence>
<evidence type="ECO:0000313" key="3">
    <source>
        <dbReference type="EMBL" id="MFC5061803.1"/>
    </source>
</evidence>
<name>A0ABV9YK79_9PSEU</name>
<dbReference type="EMBL" id="JBHSIV010000005">
    <property type="protein sequence ID" value="MFC5061803.1"/>
    <property type="molecule type" value="Genomic_DNA"/>
</dbReference>
<dbReference type="Pfam" id="PF13561">
    <property type="entry name" value="adh_short_C2"/>
    <property type="match status" value="1"/>
</dbReference>
<dbReference type="Proteomes" id="UP001595947">
    <property type="component" value="Unassembled WGS sequence"/>
</dbReference>
<keyword evidence="2 3" id="KW-0560">Oxidoreductase</keyword>
<dbReference type="PANTHER" id="PTHR43639">
    <property type="entry name" value="OXIDOREDUCTASE, SHORT-CHAIN DEHYDROGENASE/REDUCTASE FAMILY (AFU_ORTHOLOGUE AFUA_5G02870)"/>
    <property type="match status" value="1"/>
</dbReference>
<comment type="similarity">
    <text evidence="1">Belongs to the short-chain dehydrogenases/reductases (SDR) family.</text>
</comment>
<evidence type="ECO:0000313" key="4">
    <source>
        <dbReference type="Proteomes" id="UP001595947"/>
    </source>
</evidence>
<dbReference type="EC" id="1.1.1.-" evidence="3"/>
<comment type="caution">
    <text evidence="3">The sequence shown here is derived from an EMBL/GenBank/DDBJ whole genome shotgun (WGS) entry which is preliminary data.</text>
</comment>
<reference evidence="4" key="1">
    <citation type="journal article" date="2019" name="Int. J. Syst. Evol. Microbiol.">
        <title>The Global Catalogue of Microorganisms (GCM) 10K type strain sequencing project: providing services to taxonomists for standard genome sequencing and annotation.</title>
        <authorList>
            <consortium name="The Broad Institute Genomics Platform"/>
            <consortium name="The Broad Institute Genome Sequencing Center for Infectious Disease"/>
            <person name="Wu L."/>
            <person name="Ma J."/>
        </authorList>
    </citation>
    <scope>NUCLEOTIDE SEQUENCE [LARGE SCALE GENOMIC DNA]</scope>
    <source>
        <strain evidence="4">CGMCC 4.7093</strain>
    </source>
</reference>
<keyword evidence="4" id="KW-1185">Reference proteome</keyword>
<evidence type="ECO:0000256" key="2">
    <source>
        <dbReference type="ARBA" id="ARBA00023002"/>
    </source>
</evidence>
<dbReference type="InterPro" id="IPR036291">
    <property type="entry name" value="NAD(P)-bd_dom_sf"/>
</dbReference>
<protein>
    <submittedName>
        <fullName evidence="3">SDR family NAD(P)-dependent oxidoreductase</fullName>
        <ecNumber evidence="3">1.1.1.-</ecNumber>
    </submittedName>
</protein>
<dbReference type="PRINTS" id="PR00081">
    <property type="entry name" value="GDHRDH"/>
</dbReference>
<dbReference type="GO" id="GO:0016491">
    <property type="term" value="F:oxidoreductase activity"/>
    <property type="evidence" value="ECO:0007669"/>
    <property type="project" value="UniProtKB-KW"/>
</dbReference>
<dbReference type="Gene3D" id="3.40.50.720">
    <property type="entry name" value="NAD(P)-binding Rossmann-like Domain"/>
    <property type="match status" value="1"/>
</dbReference>
<dbReference type="RefSeq" id="WP_378035157.1">
    <property type="nucleotide sequence ID" value="NZ_JBHSIV010000005.1"/>
</dbReference>
<dbReference type="CDD" id="cd05233">
    <property type="entry name" value="SDR_c"/>
    <property type="match status" value="1"/>
</dbReference>
<dbReference type="PANTHER" id="PTHR43639:SF1">
    <property type="entry name" value="SHORT-CHAIN DEHYDROGENASE_REDUCTASE FAMILY PROTEIN"/>
    <property type="match status" value="1"/>
</dbReference>
<dbReference type="InterPro" id="IPR002347">
    <property type="entry name" value="SDR_fam"/>
</dbReference>
<gene>
    <name evidence="3" type="ORF">ACFPBZ_06275</name>
</gene>
<accession>A0ABV9YK79</accession>
<organism evidence="3 4">
    <name type="scientific">Actinomycetospora atypica</name>
    <dbReference type="NCBI Taxonomy" id="1290095"/>
    <lineage>
        <taxon>Bacteria</taxon>
        <taxon>Bacillati</taxon>
        <taxon>Actinomycetota</taxon>
        <taxon>Actinomycetes</taxon>
        <taxon>Pseudonocardiales</taxon>
        <taxon>Pseudonocardiaceae</taxon>
        <taxon>Actinomycetospora</taxon>
    </lineage>
</organism>